<keyword evidence="4" id="KW-1185">Reference proteome</keyword>
<keyword evidence="1" id="KW-0808">Transferase</keyword>
<evidence type="ECO:0000256" key="2">
    <source>
        <dbReference type="SAM" id="MobiDB-lite"/>
    </source>
</evidence>
<dbReference type="PANTHER" id="PTHR48050:SF13">
    <property type="entry name" value="STEROL 3-BETA-GLUCOSYLTRANSFERASE UGT80A2"/>
    <property type="match status" value="1"/>
</dbReference>
<organism evidence="3 4">
    <name type="scientific">Streptomyces johnsoniae</name>
    <dbReference type="NCBI Taxonomy" id="3075532"/>
    <lineage>
        <taxon>Bacteria</taxon>
        <taxon>Bacillati</taxon>
        <taxon>Actinomycetota</taxon>
        <taxon>Actinomycetes</taxon>
        <taxon>Kitasatosporales</taxon>
        <taxon>Streptomycetaceae</taxon>
        <taxon>Streptomyces</taxon>
    </lineage>
</organism>
<accession>A0ABU2SFF6</accession>
<proteinExistence type="predicted"/>
<evidence type="ECO:0000313" key="3">
    <source>
        <dbReference type="EMBL" id="MDT0446624.1"/>
    </source>
</evidence>
<dbReference type="Proteomes" id="UP001183615">
    <property type="component" value="Unassembled WGS sequence"/>
</dbReference>
<dbReference type="InterPro" id="IPR002213">
    <property type="entry name" value="UDP_glucos_trans"/>
</dbReference>
<dbReference type="SUPFAM" id="SSF53756">
    <property type="entry name" value="UDP-Glycosyltransferase/glycogen phosphorylase"/>
    <property type="match status" value="1"/>
</dbReference>
<evidence type="ECO:0000313" key="4">
    <source>
        <dbReference type="Proteomes" id="UP001183615"/>
    </source>
</evidence>
<dbReference type="Gene3D" id="3.40.50.2000">
    <property type="entry name" value="Glycogen Phosphorylase B"/>
    <property type="match status" value="2"/>
</dbReference>
<dbReference type="PANTHER" id="PTHR48050">
    <property type="entry name" value="STEROL 3-BETA-GLUCOSYLTRANSFERASE"/>
    <property type="match status" value="1"/>
</dbReference>
<evidence type="ECO:0000256" key="1">
    <source>
        <dbReference type="ARBA" id="ARBA00022679"/>
    </source>
</evidence>
<gene>
    <name evidence="3" type="ORF">RM779_29100</name>
</gene>
<reference evidence="4" key="1">
    <citation type="submission" date="2023-07" db="EMBL/GenBank/DDBJ databases">
        <title>30 novel species of actinomycetes from the DSMZ collection.</title>
        <authorList>
            <person name="Nouioui I."/>
        </authorList>
    </citation>
    <scope>NUCLEOTIDE SEQUENCE [LARGE SCALE GENOMIC DNA]</scope>
    <source>
        <strain evidence="4">DSM 41886</strain>
    </source>
</reference>
<dbReference type="Pfam" id="PF00201">
    <property type="entry name" value="UDPGT"/>
    <property type="match status" value="1"/>
</dbReference>
<dbReference type="EMBL" id="JAVREV010000021">
    <property type="protein sequence ID" value="MDT0446624.1"/>
    <property type="molecule type" value="Genomic_DNA"/>
</dbReference>
<name>A0ABU2SFF6_9ACTN</name>
<feature type="region of interest" description="Disordered" evidence="2">
    <location>
        <begin position="382"/>
        <end position="415"/>
    </location>
</feature>
<dbReference type="CDD" id="cd03784">
    <property type="entry name" value="GT1_Gtf-like"/>
    <property type="match status" value="1"/>
</dbReference>
<dbReference type="RefSeq" id="WP_311620778.1">
    <property type="nucleotide sequence ID" value="NZ_JAVREV010000021.1"/>
</dbReference>
<comment type="caution">
    <text evidence="3">The sequence shown here is derived from an EMBL/GenBank/DDBJ whole genome shotgun (WGS) entry which is preliminary data.</text>
</comment>
<feature type="compositionally biased region" description="Basic and acidic residues" evidence="2">
    <location>
        <begin position="382"/>
        <end position="404"/>
    </location>
</feature>
<protein>
    <submittedName>
        <fullName evidence="3">Glycosyltransferase</fullName>
    </submittedName>
</protein>
<sequence>MSRFLFVVPPLVGHVNPAVAVAGELVARGHTVAWAGEPGLLARLLPDGGRVFACAVQPDWSARPDGLRGVAALKFLWERWFGPLAEAMLPGVAEAVERFRPDLVVADQQTVAGALAAERAGLPFVTLASTSGELTGAVGLPKVGAWTGELLAGLRARFGDPGAGHDPRFSPWLTIVCSTPELAGPVPRDKGPLAFVGPALGARPRDAAFPWDWVGEDGGLPLVLVTLGTANSAAGARFLGACVAAVRERADRLRAVVADPGGVLGPPSAAPGLLVRPVVPQLPLLAGAAAVVCHAGHNTVAEALWHGVPLVVAPIRDDQPVIAGQVTAAGAGVRVRFGRSGPETVGAALDAVLSGPGYAASARRIGASFRAAGGAAAAAERVEQVERAERPERAERAERAEKVGGGHMSAAAPER</sequence>
<dbReference type="InterPro" id="IPR050426">
    <property type="entry name" value="Glycosyltransferase_28"/>
</dbReference>